<evidence type="ECO:0000259" key="7">
    <source>
        <dbReference type="Pfam" id="PF04321"/>
    </source>
</evidence>
<evidence type="ECO:0000256" key="4">
    <source>
        <dbReference type="ARBA" id="ARBA00017099"/>
    </source>
</evidence>
<dbReference type="AlphaFoldDB" id="A0A7M2WU34"/>
<comment type="function">
    <text evidence="6">Catalyzes the reduction of dTDP-6-deoxy-L-lyxo-4-hexulose to yield dTDP-L-rhamnose.</text>
</comment>
<dbReference type="InterPro" id="IPR036291">
    <property type="entry name" value="NAD(P)-bd_dom_sf"/>
</dbReference>
<evidence type="ECO:0000313" key="8">
    <source>
        <dbReference type="EMBL" id="QOV88311.1"/>
    </source>
</evidence>
<dbReference type="PANTHER" id="PTHR10491:SF4">
    <property type="entry name" value="METHIONINE ADENOSYLTRANSFERASE 2 SUBUNIT BETA"/>
    <property type="match status" value="1"/>
</dbReference>
<feature type="domain" description="RmlD-like substrate binding" evidence="7">
    <location>
        <begin position="7"/>
        <end position="286"/>
    </location>
</feature>
<keyword evidence="6 8" id="KW-0560">Oxidoreductase</keyword>
<dbReference type="SUPFAM" id="SSF51735">
    <property type="entry name" value="NAD(P)-binding Rossmann-fold domains"/>
    <property type="match status" value="1"/>
</dbReference>
<comment type="catalytic activity">
    <reaction evidence="5">
        <text>dTDP-beta-L-rhamnose + NADP(+) = dTDP-4-dehydro-beta-L-rhamnose + NADPH + H(+)</text>
        <dbReference type="Rhea" id="RHEA:21796"/>
        <dbReference type="ChEBI" id="CHEBI:15378"/>
        <dbReference type="ChEBI" id="CHEBI:57510"/>
        <dbReference type="ChEBI" id="CHEBI:57783"/>
        <dbReference type="ChEBI" id="CHEBI:58349"/>
        <dbReference type="ChEBI" id="CHEBI:62830"/>
        <dbReference type="EC" id="1.1.1.133"/>
    </reaction>
</comment>
<name>A0A7M2WU34_9BACT</name>
<evidence type="ECO:0000256" key="5">
    <source>
        <dbReference type="ARBA" id="ARBA00048200"/>
    </source>
</evidence>
<evidence type="ECO:0000256" key="3">
    <source>
        <dbReference type="ARBA" id="ARBA00012929"/>
    </source>
</evidence>
<dbReference type="Proteomes" id="UP000593765">
    <property type="component" value="Chromosome"/>
</dbReference>
<dbReference type="RefSeq" id="WP_206291289.1">
    <property type="nucleotide sequence ID" value="NZ_CP063458.1"/>
</dbReference>
<keyword evidence="6" id="KW-0521">NADP</keyword>
<proteinExistence type="inferred from homology"/>
<comment type="similarity">
    <text evidence="2 6">Belongs to the dTDP-4-dehydrorhamnose reductase family.</text>
</comment>
<protein>
    <recommendedName>
        <fullName evidence="4 6">dTDP-4-dehydrorhamnose reductase</fullName>
        <ecNumber evidence="3 6">1.1.1.133</ecNumber>
    </recommendedName>
</protein>
<dbReference type="GO" id="GO:0019305">
    <property type="term" value="P:dTDP-rhamnose biosynthetic process"/>
    <property type="evidence" value="ECO:0007669"/>
    <property type="project" value="UniProtKB-UniPathway"/>
</dbReference>
<dbReference type="InterPro" id="IPR005913">
    <property type="entry name" value="dTDP_dehydrorham_reduct"/>
</dbReference>
<dbReference type="UniPathway" id="UPA00124"/>
<accession>A0A7M2WU34</accession>
<dbReference type="InterPro" id="IPR029903">
    <property type="entry name" value="RmlD-like-bd"/>
</dbReference>
<keyword evidence="9" id="KW-1185">Reference proteome</keyword>
<comment type="pathway">
    <text evidence="1 6">Carbohydrate biosynthesis; dTDP-L-rhamnose biosynthesis.</text>
</comment>
<evidence type="ECO:0000313" key="9">
    <source>
        <dbReference type="Proteomes" id="UP000593765"/>
    </source>
</evidence>
<dbReference type="Gene3D" id="3.90.25.10">
    <property type="entry name" value="UDP-galactose 4-epimerase, domain 1"/>
    <property type="match status" value="1"/>
</dbReference>
<dbReference type="Pfam" id="PF04321">
    <property type="entry name" value="RmlD_sub_bind"/>
    <property type="match status" value="1"/>
</dbReference>
<gene>
    <name evidence="8" type="primary">rfbD</name>
    <name evidence="8" type="ORF">IPV69_18955</name>
</gene>
<organism evidence="8 9">
    <name type="scientific">Humisphaera borealis</name>
    <dbReference type="NCBI Taxonomy" id="2807512"/>
    <lineage>
        <taxon>Bacteria</taxon>
        <taxon>Pseudomonadati</taxon>
        <taxon>Planctomycetota</taxon>
        <taxon>Phycisphaerae</taxon>
        <taxon>Tepidisphaerales</taxon>
        <taxon>Tepidisphaeraceae</taxon>
        <taxon>Humisphaera</taxon>
    </lineage>
</organism>
<dbReference type="EMBL" id="CP063458">
    <property type="protein sequence ID" value="QOV88311.1"/>
    <property type="molecule type" value="Genomic_DNA"/>
</dbReference>
<dbReference type="NCBIfam" id="TIGR01214">
    <property type="entry name" value="rmlD"/>
    <property type="match status" value="1"/>
</dbReference>
<dbReference type="GO" id="GO:0008831">
    <property type="term" value="F:dTDP-4-dehydrorhamnose reductase activity"/>
    <property type="evidence" value="ECO:0007669"/>
    <property type="project" value="UniProtKB-EC"/>
</dbReference>
<evidence type="ECO:0000256" key="1">
    <source>
        <dbReference type="ARBA" id="ARBA00004781"/>
    </source>
</evidence>
<dbReference type="PANTHER" id="PTHR10491">
    <property type="entry name" value="DTDP-4-DEHYDRORHAMNOSE REDUCTASE"/>
    <property type="match status" value="1"/>
</dbReference>
<dbReference type="GO" id="GO:0005829">
    <property type="term" value="C:cytosol"/>
    <property type="evidence" value="ECO:0007669"/>
    <property type="project" value="TreeGrafter"/>
</dbReference>
<dbReference type="EC" id="1.1.1.133" evidence="3 6"/>
<evidence type="ECO:0000256" key="6">
    <source>
        <dbReference type="RuleBase" id="RU364082"/>
    </source>
</evidence>
<dbReference type="CDD" id="cd05254">
    <property type="entry name" value="dTDP_HR_like_SDR_e"/>
    <property type="match status" value="1"/>
</dbReference>
<dbReference type="Gene3D" id="3.40.50.720">
    <property type="entry name" value="NAD(P)-binding Rossmann-like Domain"/>
    <property type="match status" value="1"/>
</dbReference>
<reference evidence="8 9" key="1">
    <citation type="submission" date="2020-10" db="EMBL/GenBank/DDBJ databases">
        <title>Wide distribution of Phycisphaera-like planctomycetes from WD2101 soil group in peatlands and genome analysis of the first cultivated representative.</title>
        <authorList>
            <person name="Dedysh S.N."/>
            <person name="Beletsky A.V."/>
            <person name="Ivanova A."/>
            <person name="Kulichevskaya I.S."/>
            <person name="Suzina N.E."/>
            <person name="Philippov D.A."/>
            <person name="Rakitin A.L."/>
            <person name="Mardanov A.V."/>
            <person name="Ravin N.V."/>
        </authorList>
    </citation>
    <scope>NUCLEOTIDE SEQUENCE [LARGE SCALE GENOMIC DNA]</scope>
    <source>
        <strain evidence="8 9">M1803</strain>
    </source>
</reference>
<evidence type="ECO:0000256" key="2">
    <source>
        <dbReference type="ARBA" id="ARBA00010944"/>
    </source>
</evidence>
<sequence>MPLYDSILIAGGNGMLAYAIKQTLAARGHKFASIDVDTHDLTKEADVSRAFDEFKPTLVLNCAAFTNVDKCEEVPDVANAVNGTLVGLLAKACGKANAALVHYSTDYVFNGKTGEPWKATDPLEPLSAYGRSKLLGEQMLQQNAPKRWMIARTQWLYGPHGKNFVETMLGAAKAGKPLKVVADQIGSPTYTFDLADATFNVLDNGGNGVWHLSNAGKTSWFGFTQGIMQAFGVTPASLDPSTSAEWKQVKPNAAHRPAWSVFDLSPYEKLVGKPMPTWEQGLAKYAALPRPA</sequence>
<dbReference type="KEGG" id="hbs:IPV69_18955"/>